<dbReference type="RefSeq" id="WP_089249154.1">
    <property type="nucleotide sequence ID" value="NZ_FZPH01000005.1"/>
</dbReference>
<protein>
    <submittedName>
        <fullName evidence="2">Uncharacterized protein</fullName>
    </submittedName>
</protein>
<dbReference type="EMBL" id="FZPH01000005">
    <property type="protein sequence ID" value="SNT39506.1"/>
    <property type="molecule type" value="Genomic_DNA"/>
</dbReference>
<keyword evidence="3" id="KW-1185">Reference proteome</keyword>
<dbReference type="AlphaFoldDB" id="A0A239M9R9"/>
<dbReference type="InterPro" id="IPR011049">
    <property type="entry name" value="Serralysin-like_metalloprot_C"/>
</dbReference>
<proteinExistence type="predicted"/>
<reference evidence="2 3" key="1">
    <citation type="submission" date="2017-06" db="EMBL/GenBank/DDBJ databases">
        <authorList>
            <person name="Kim H.J."/>
            <person name="Triplett B.A."/>
        </authorList>
    </citation>
    <scope>NUCLEOTIDE SEQUENCE [LARGE SCALE GENOMIC DNA]</scope>
    <source>
        <strain evidence="2 3">CGMCC 4.5593</strain>
    </source>
</reference>
<accession>A0A239M9R9</accession>
<gene>
    <name evidence="2" type="ORF">SAMN05421812_105272</name>
</gene>
<feature type="region of interest" description="Disordered" evidence="1">
    <location>
        <begin position="298"/>
        <end position="391"/>
    </location>
</feature>
<dbReference type="OrthoDB" id="3538879at2"/>
<name>A0A239M9R9_9ACTN</name>
<evidence type="ECO:0000256" key="1">
    <source>
        <dbReference type="SAM" id="MobiDB-lite"/>
    </source>
</evidence>
<evidence type="ECO:0000313" key="2">
    <source>
        <dbReference type="EMBL" id="SNT39506.1"/>
    </source>
</evidence>
<dbReference type="Proteomes" id="UP000198362">
    <property type="component" value="Unassembled WGS sequence"/>
</dbReference>
<dbReference type="SUPFAM" id="SSF101967">
    <property type="entry name" value="Adhesin YadA, collagen-binding domain"/>
    <property type="match status" value="1"/>
</dbReference>
<organism evidence="2 3">
    <name type="scientific">Asanoa hainanensis</name>
    <dbReference type="NCBI Taxonomy" id="560556"/>
    <lineage>
        <taxon>Bacteria</taxon>
        <taxon>Bacillati</taxon>
        <taxon>Actinomycetota</taxon>
        <taxon>Actinomycetes</taxon>
        <taxon>Micromonosporales</taxon>
        <taxon>Micromonosporaceae</taxon>
        <taxon>Asanoa</taxon>
    </lineage>
</organism>
<evidence type="ECO:0000313" key="3">
    <source>
        <dbReference type="Proteomes" id="UP000198362"/>
    </source>
</evidence>
<sequence length="427" mass="43770">MAKSVRIPRTGSPRRALTQLATAGATGALHIGTEDCIYLANGAVVFAESGSSPSIGDLLTASDRLAPQTWLAALATGGAVGKADVRPPAWLVQQGHLTHGELELCVLGAIYDAAYFALGSASALLRFVDGETHGMGAVTSVDPAVLAREVARRRKLLDEIYHEPGVDHGVVVPVRRPPVPRVVLSALQWEIIGRADGTLNPIGLAKELGRAGYAVLTEVRRLAAAGLIALPAGAIPLVVRNAPVAHRPAPLIPYTEQVERSDVATGLARVDPAVALSKPAVALGSSPAALGNPAAALGNPGAARGSSAGARGIHGADVGDPPPALGNPAAVLNNPSASLGDPGMPRRRTPVAPDRSEARSAAFDEAARPIRAAVPAPAPPGSLPALPRRAPGERLPEMTEELPDVAPPVPADEALLKRIRTALKALR</sequence>
<feature type="compositionally biased region" description="Low complexity" evidence="1">
    <location>
        <begin position="298"/>
        <end position="311"/>
    </location>
</feature>